<evidence type="ECO:0000313" key="9">
    <source>
        <dbReference type="Proteomes" id="UP000243451"/>
    </source>
</evidence>
<dbReference type="PANTHER" id="PTHR33823">
    <property type="entry name" value="RNA POLYMERASE-BINDING TRANSCRIPTION FACTOR DKSA-RELATED"/>
    <property type="match status" value="1"/>
</dbReference>
<feature type="domain" description="DnaK suppressor protein-like N-terminal" evidence="7">
    <location>
        <begin position="14"/>
        <end position="70"/>
    </location>
</feature>
<dbReference type="PANTHER" id="PTHR33823:SF4">
    <property type="entry name" value="GENERAL STRESS PROTEIN 16O"/>
    <property type="match status" value="1"/>
</dbReference>
<proteinExistence type="predicted"/>
<keyword evidence="1" id="KW-0479">Metal-binding</keyword>
<keyword evidence="5" id="KW-0175">Coiled coil</keyword>
<name>A0A2P4ETT6_9GAMM</name>
<sequence>MDNQTAAVNLRTLYDEYAQRLDALERDLRSSHSADSAEQAQERENDDVMRALRLEAEAGLRDVEAALQRLREGHYGRCQRCGGEIAPARLRALPATPWCAGCADQA</sequence>
<dbReference type="Pfam" id="PF01258">
    <property type="entry name" value="zf-dskA_traR"/>
    <property type="match status" value="1"/>
</dbReference>
<gene>
    <name evidence="8" type="ORF">C1949_12190</name>
</gene>
<feature type="coiled-coil region" evidence="5">
    <location>
        <begin position="7"/>
        <end position="34"/>
    </location>
</feature>
<evidence type="ECO:0000259" key="7">
    <source>
        <dbReference type="Pfam" id="PF21173"/>
    </source>
</evidence>
<evidence type="ECO:0000256" key="1">
    <source>
        <dbReference type="ARBA" id="ARBA00022723"/>
    </source>
</evidence>
<feature type="zinc finger region" description="dksA C4-type" evidence="4">
    <location>
        <begin position="78"/>
        <end position="102"/>
    </location>
</feature>
<accession>A0A2P4ETT6</accession>
<dbReference type="Pfam" id="PF21173">
    <property type="entry name" value="DksA-like_N"/>
    <property type="match status" value="1"/>
</dbReference>
<dbReference type="InterPro" id="IPR000962">
    <property type="entry name" value="Znf_DskA_TraR"/>
</dbReference>
<dbReference type="RefSeq" id="WP_104738750.1">
    <property type="nucleotide sequence ID" value="NZ_BMHR01000011.1"/>
</dbReference>
<keyword evidence="3" id="KW-0862">Zinc</keyword>
<dbReference type="OrthoDB" id="6064855at2"/>
<dbReference type="InterPro" id="IPR048487">
    <property type="entry name" value="DksA-like_N"/>
</dbReference>
<dbReference type="Gene3D" id="1.20.120.910">
    <property type="entry name" value="DksA, coiled-coil domain"/>
    <property type="match status" value="1"/>
</dbReference>
<keyword evidence="2" id="KW-0863">Zinc-finger</keyword>
<evidence type="ECO:0000256" key="2">
    <source>
        <dbReference type="ARBA" id="ARBA00022771"/>
    </source>
</evidence>
<dbReference type="EMBL" id="PPSK01000011">
    <property type="protein sequence ID" value="POB02682.1"/>
    <property type="molecule type" value="Genomic_DNA"/>
</dbReference>
<dbReference type="SUPFAM" id="SSF57716">
    <property type="entry name" value="Glucocorticoid receptor-like (DNA-binding domain)"/>
    <property type="match status" value="1"/>
</dbReference>
<protein>
    <submittedName>
        <fullName evidence="8">Conjugal transfer protein TraR</fullName>
    </submittedName>
</protein>
<evidence type="ECO:0000256" key="3">
    <source>
        <dbReference type="ARBA" id="ARBA00022833"/>
    </source>
</evidence>
<dbReference type="GO" id="GO:0008270">
    <property type="term" value="F:zinc ion binding"/>
    <property type="evidence" value="ECO:0007669"/>
    <property type="project" value="UniProtKB-KW"/>
</dbReference>
<dbReference type="PROSITE" id="PS51128">
    <property type="entry name" value="ZF_DKSA_2"/>
    <property type="match status" value="1"/>
</dbReference>
<dbReference type="Proteomes" id="UP000243451">
    <property type="component" value="Unassembled WGS sequence"/>
</dbReference>
<evidence type="ECO:0000256" key="5">
    <source>
        <dbReference type="SAM" id="Coils"/>
    </source>
</evidence>
<evidence type="ECO:0000256" key="4">
    <source>
        <dbReference type="PROSITE-ProRule" id="PRU00510"/>
    </source>
</evidence>
<reference evidence="8 9" key="1">
    <citation type="submission" date="2018-01" db="EMBL/GenBank/DDBJ databases">
        <title>Draft genome of the type strain Pseudomonas oceani DSM 100277 isolated from the deep water in Okinawa trough, northwestern Pacific Ocean.</title>
        <authorList>
            <person name="Gomila M."/>
            <person name="Mulet M."/>
            <person name="Garcia-Valdes E."/>
            <person name="Lalucat J."/>
        </authorList>
    </citation>
    <scope>NUCLEOTIDE SEQUENCE [LARGE SCALE GENOMIC DNA]</scope>
    <source>
        <strain evidence="8 9">DSM 100277</strain>
    </source>
</reference>
<organism evidence="8 9">
    <name type="scientific">Halopseudomonas oceani</name>
    <dbReference type="NCBI Taxonomy" id="1708783"/>
    <lineage>
        <taxon>Bacteria</taxon>
        <taxon>Pseudomonadati</taxon>
        <taxon>Pseudomonadota</taxon>
        <taxon>Gammaproteobacteria</taxon>
        <taxon>Pseudomonadales</taxon>
        <taxon>Pseudomonadaceae</taxon>
        <taxon>Halopseudomonas</taxon>
    </lineage>
</organism>
<evidence type="ECO:0000259" key="6">
    <source>
        <dbReference type="Pfam" id="PF01258"/>
    </source>
</evidence>
<dbReference type="AlphaFoldDB" id="A0A2P4ETT6"/>
<evidence type="ECO:0000313" key="8">
    <source>
        <dbReference type="EMBL" id="POB02682.1"/>
    </source>
</evidence>
<keyword evidence="9" id="KW-1185">Reference proteome</keyword>
<feature type="domain" description="Zinc finger DksA/TraR C4-type" evidence="6">
    <location>
        <begin position="75"/>
        <end position="104"/>
    </location>
</feature>
<comment type="caution">
    <text evidence="8">The sequence shown here is derived from an EMBL/GenBank/DDBJ whole genome shotgun (WGS) entry which is preliminary data.</text>
</comment>